<dbReference type="STRING" id="81972.D7KDT2"/>
<dbReference type="PANTHER" id="PTHR33596">
    <property type="entry name" value="COLD-REGULATED 413 PLASMA MEMBRANE PROTEIN 2"/>
    <property type="match status" value="1"/>
</dbReference>
<feature type="transmembrane region" description="Helical" evidence="6">
    <location>
        <begin position="174"/>
        <end position="190"/>
    </location>
</feature>
<evidence type="ECO:0000256" key="1">
    <source>
        <dbReference type="ARBA" id="ARBA00004141"/>
    </source>
</evidence>
<feature type="transmembrane region" description="Helical" evidence="6">
    <location>
        <begin position="100"/>
        <end position="119"/>
    </location>
</feature>
<dbReference type="PANTHER" id="PTHR33596:SF17">
    <property type="entry name" value="COLD-REGULATED 413 INNER MEMBRANE PROTEIN 1, CHLOROPLASTIC-RELATED"/>
    <property type="match status" value="1"/>
</dbReference>
<comment type="similarity">
    <text evidence="2">Belongs to the Cold-regulated 413 protein family.</text>
</comment>
<dbReference type="GO" id="GO:0016020">
    <property type="term" value="C:membrane"/>
    <property type="evidence" value="ECO:0007669"/>
    <property type="project" value="UniProtKB-SubCell"/>
</dbReference>
<keyword evidence="5 6" id="KW-0472">Membrane</keyword>
<evidence type="ECO:0000256" key="3">
    <source>
        <dbReference type="ARBA" id="ARBA00022692"/>
    </source>
</evidence>
<reference evidence="8" key="1">
    <citation type="journal article" date="2011" name="Nat. Genet.">
        <title>The Arabidopsis lyrata genome sequence and the basis of rapid genome size change.</title>
        <authorList>
            <person name="Hu T.T."/>
            <person name="Pattyn P."/>
            <person name="Bakker E.G."/>
            <person name="Cao J."/>
            <person name="Cheng J.-F."/>
            <person name="Clark R.M."/>
            <person name="Fahlgren N."/>
            <person name="Fawcett J.A."/>
            <person name="Grimwood J."/>
            <person name="Gundlach H."/>
            <person name="Haberer G."/>
            <person name="Hollister J.D."/>
            <person name="Ossowski S."/>
            <person name="Ottilar R.P."/>
            <person name="Salamov A.A."/>
            <person name="Schneeberger K."/>
            <person name="Spannagl M."/>
            <person name="Wang X."/>
            <person name="Yang L."/>
            <person name="Nasrallah M.E."/>
            <person name="Bergelson J."/>
            <person name="Carrington J.C."/>
            <person name="Gaut B.S."/>
            <person name="Schmutz J."/>
            <person name="Mayer K.F.X."/>
            <person name="Van de Peer Y."/>
            <person name="Grigoriev I.V."/>
            <person name="Nordborg M."/>
            <person name="Weigel D."/>
            <person name="Guo Y.-L."/>
        </authorList>
    </citation>
    <scope>NUCLEOTIDE SEQUENCE [LARGE SCALE GENOMIC DNA]</scope>
    <source>
        <strain evidence="8">cv. MN47</strain>
    </source>
</reference>
<feature type="transmembrane region" description="Helical" evidence="6">
    <location>
        <begin position="303"/>
        <end position="321"/>
    </location>
</feature>
<sequence>MASLCLSSSRIVSLHHQKPFVSLKLRPRPTDISGLDRCTSAVCFNPLRLSGDRQRTSTVSARVEKRRKSVVCYAAPISVDSLQWISTISCLALMLARGTAIHKSVVVPLFALHAPSSIITWIKGEYGVWAAFLALIARLFFTFPGELELPFIALLLVIVAPYQVMNIRGKQEGAIISIAISCFLAFQHFSRAGSLEKAYEKGSVLATVAIIGVTVKPFLSLKLRPRSSDLSGLGHSTSAVCFNPLRLSADRQPTATVSTRVEKRRKRGSSVVCYATPMLSVQNLQWISTISCVALMFARGTGIHKSFVVPLFALQAPLGIISWMKGEYGIWAAFLALLTRLFFAFPGELELPFIALLLVIVAPYQVMSIRGKQEGAILSLAISCFLAFQHFSRAGSLQKAFDQSSVLATVAIVGVTVVSWSLFWVSLSGAYLVWSAAEVAELGSPVGSATPKGGPEPVMPVVGVVIGGGYVDGGELKSGGLI</sequence>
<evidence type="ECO:0000256" key="4">
    <source>
        <dbReference type="ARBA" id="ARBA00022989"/>
    </source>
</evidence>
<name>D7KDT2_ARALL</name>
<feature type="transmembrane region" description="Helical" evidence="6">
    <location>
        <begin position="376"/>
        <end position="392"/>
    </location>
</feature>
<dbReference type="Pfam" id="PF05562">
    <property type="entry name" value="WCOR413"/>
    <property type="match status" value="2"/>
</dbReference>
<organism evidence="8">
    <name type="scientific">Arabidopsis lyrata subsp. lyrata</name>
    <name type="common">Lyre-leaved rock-cress</name>
    <dbReference type="NCBI Taxonomy" id="81972"/>
    <lineage>
        <taxon>Eukaryota</taxon>
        <taxon>Viridiplantae</taxon>
        <taxon>Streptophyta</taxon>
        <taxon>Embryophyta</taxon>
        <taxon>Tracheophyta</taxon>
        <taxon>Spermatophyta</taxon>
        <taxon>Magnoliopsida</taxon>
        <taxon>eudicotyledons</taxon>
        <taxon>Gunneridae</taxon>
        <taxon>Pentapetalae</taxon>
        <taxon>rosids</taxon>
        <taxon>malvids</taxon>
        <taxon>Brassicales</taxon>
        <taxon>Brassicaceae</taxon>
        <taxon>Camelineae</taxon>
        <taxon>Arabidopsis</taxon>
    </lineage>
</organism>
<dbReference type="Proteomes" id="UP000008694">
    <property type="component" value="Unassembled WGS sequence"/>
</dbReference>
<keyword evidence="3 6" id="KW-0812">Transmembrane</keyword>
<keyword evidence="8" id="KW-1185">Reference proteome</keyword>
<dbReference type="AlphaFoldDB" id="D7KDT2"/>
<dbReference type="EMBL" id="GL348713">
    <property type="protein sequence ID" value="EFH69818.1"/>
    <property type="molecule type" value="Genomic_DNA"/>
</dbReference>
<dbReference type="InterPro" id="IPR008892">
    <property type="entry name" value="COR413"/>
</dbReference>
<evidence type="ECO:0000256" key="2">
    <source>
        <dbReference type="ARBA" id="ARBA00005852"/>
    </source>
</evidence>
<evidence type="ECO:0000313" key="8">
    <source>
        <dbReference type="Proteomes" id="UP000008694"/>
    </source>
</evidence>
<comment type="subcellular location">
    <subcellularLocation>
        <location evidence="1">Membrane</location>
        <topology evidence="1">Multi-pass membrane protein</topology>
    </subcellularLocation>
</comment>
<dbReference type="HOGENOM" id="CLU_566663_0_0_1"/>
<protein>
    <submittedName>
        <fullName evidence="7">Predicted protein</fullName>
    </submittedName>
</protein>
<evidence type="ECO:0000256" key="5">
    <source>
        <dbReference type="ARBA" id="ARBA00023136"/>
    </source>
</evidence>
<feature type="transmembrane region" description="Helical" evidence="6">
    <location>
        <begin position="404"/>
        <end position="425"/>
    </location>
</feature>
<dbReference type="Gramene" id="Al_scaffold_0001_2997">
    <property type="protein sequence ID" value="Al_scaffold_0001_2997"/>
    <property type="gene ID" value="Al_scaffold_0001_2997"/>
</dbReference>
<keyword evidence="4 6" id="KW-1133">Transmembrane helix</keyword>
<proteinExistence type="inferred from homology"/>
<accession>D7KDT2</accession>
<feature type="transmembrane region" description="Helical" evidence="6">
    <location>
        <begin position="202"/>
        <end position="219"/>
    </location>
</feature>
<dbReference type="eggNOG" id="ENOG502RXZY">
    <property type="taxonomic scope" value="Eukaryota"/>
</dbReference>
<evidence type="ECO:0000256" key="6">
    <source>
        <dbReference type="SAM" id="Phobius"/>
    </source>
</evidence>
<gene>
    <name evidence="7" type="ORF">ARALYDRAFT_680674</name>
</gene>
<evidence type="ECO:0000313" key="7">
    <source>
        <dbReference type="EMBL" id="EFH69818.1"/>
    </source>
</evidence>